<dbReference type="AlphaFoldDB" id="A0A2S6GXV8"/>
<dbReference type="InterPro" id="IPR036922">
    <property type="entry name" value="Rieske_2Fe-2S_sf"/>
</dbReference>
<evidence type="ECO:0000313" key="6">
    <source>
        <dbReference type="EMBL" id="PPK70038.1"/>
    </source>
</evidence>
<name>A0A2S6GXV8_9GAMM</name>
<organism evidence="6 7">
    <name type="scientific">Methylobacter tundripaludum</name>
    <dbReference type="NCBI Taxonomy" id="173365"/>
    <lineage>
        <taxon>Bacteria</taxon>
        <taxon>Pseudomonadati</taxon>
        <taxon>Pseudomonadota</taxon>
        <taxon>Gammaproteobacteria</taxon>
        <taxon>Methylococcales</taxon>
        <taxon>Methylococcaceae</taxon>
        <taxon>Methylobacter</taxon>
    </lineage>
</organism>
<feature type="domain" description="Rieske" evidence="5">
    <location>
        <begin position="7"/>
        <end position="112"/>
    </location>
</feature>
<evidence type="ECO:0000313" key="7">
    <source>
        <dbReference type="Proteomes" id="UP000238071"/>
    </source>
</evidence>
<evidence type="ECO:0000256" key="1">
    <source>
        <dbReference type="ARBA" id="ARBA00022714"/>
    </source>
</evidence>
<dbReference type="Gene3D" id="2.102.10.10">
    <property type="entry name" value="Rieske [2Fe-2S] iron-sulphur domain"/>
    <property type="match status" value="1"/>
</dbReference>
<keyword evidence="3" id="KW-0408">Iron</keyword>
<dbReference type="SUPFAM" id="SSF50022">
    <property type="entry name" value="ISP domain"/>
    <property type="match status" value="1"/>
</dbReference>
<keyword evidence="7" id="KW-1185">Reference proteome</keyword>
<keyword evidence="1" id="KW-0001">2Fe-2S</keyword>
<evidence type="ECO:0000259" key="5">
    <source>
        <dbReference type="PROSITE" id="PS51296"/>
    </source>
</evidence>
<evidence type="ECO:0000256" key="2">
    <source>
        <dbReference type="ARBA" id="ARBA00022723"/>
    </source>
</evidence>
<evidence type="ECO:0000256" key="3">
    <source>
        <dbReference type="ARBA" id="ARBA00023004"/>
    </source>
</evidence>
<dbReference type="RefSeq" id="WP_258076648.1">
    <property type="nucleotide sequence ID" value="NZ_PTIY01000009.1"/>
</dbReference>
<dbReference type="GO" id="GO:0046872">
    <property type="term" value="F:metal ion binding"/>
    <property type="evidence" value="ECO:0007669"/>
    <property type="project" value="UniProtKB-KW"/>
</dbReference>
<gene>
    <name evidence="6" type="ORF">B0F88_109139</name>
</gene>
<evidence type="ECO:0000256" key="4">
    <source>
        <dbReference type="ARBA" id="ARBA00023014"/>
    </source>
</evidence>
<dbReference type="EMBL" id="PTIY01000009">
    <property type="protein sequence ID" value="PPK70038.1"/>
    <property type="molecule type" value="Genomic_DNA"/>
</dbReference>
<accession>A0A2S6GXV8</accession>
<proteinExistence type="predicted"/>
<dbReference type="Proteomes" id="UP000238071">
    <property type="component" value="Unassembled WGS sequence"/>
</dbReference>
<dbReference type="PROSITE" id="PS51296">
    <property type="entry name" value="RIESKE"/>
    <property type="match status" value="1"/>
</dbReference>
<dbReference type="Pfam" id="PF00355">
    <property type="entry name" value="Rieske"/>
    <property type="match status" value="1"/>
</dbReference>
<comment type="caution">
    <text evidence="6">The sequence shown here is derived from an EMBL/GenBank/DDBJ whole genome shotgun (WGS) entry which is preliminary data.</text>
</comment>
<keyword evidence="4" id="KW-0411">Iron-sulfur</keyword>
<keyword evidence="2" id="KW-0479">Metal-binding</keyword>
<dbReference type="InterPro" id="IPR017941">
    <property type="entry name" value="Rieske_2Fe-2S"/>
</dbReference>
<protein>
    <submittedName>
        <fullName evidence="6">Nitrite reductase/ring-hydroxylating ferredoxin subunit</fullName>
    </submittedName>
</protein>
<sequence>MADDNAKLACTRDELDKASYLTRKICFKKQPVSAIIFAFEGSVYAYVNHCMHMHRPLNCEQDAIFDETGLYLRCSMHGFIFDPKTGECQSPVCLGQRLQSLRLKEIDGVLYFAEKHLTLID</sequence>
<dbReference type="GO" id="GO:0051537">
    <property type="term" value="F:2 iron, 2 sulfur cluster binding"/>
    <property type="evidence" value="ECO:0007669"/>
    <property type="project" value="UniProtKB-KW"/>
</dbReference>
<reference evidence="6 7" key="1">
    <citation type="submission" date="2018-02" db="EMBL/GenBank/DDBJ databases">
        <title>Subsurface microbial communities from deep shales in Ohio and West Virginia, USA.</title>
        <authorList>
            <person name="Wrighton K."/>
        </authorList>
    </citation>
    <scope>NUCLEOTIDE SEQUENCE [LARGE SCALE GENOMIC DNA]</scope>
    <source>
        <strain evidence="6 7">OWC-G53F</strain>
    </source>
</reference>